<dbReference type="GO" id="GO:0005484">
    <property type="term" value="F:SNAP receptor activity"/>
    <property type="evidence" value="ECO:0007669"/>
    <property type="project" value="InterPro"/>
</dbReference>
<dbReference type="FunFam" id="1.20.5.110:FF:000006">
    <property type="entry name" value="Syntaxin 6"/>
    <property type="match status" value="1"/>
</dbReference>
<name>A0A0C2C672_9BILA</name>
<evidence type="ECO:0000256" key="6">
    <source>
        <dbReference type="ARBA" id="ARBA00022989"/>
    </source>
</evidence>
<keyword evidence="6" id="KW-1133">Transmembrane helix</keyword>
<dbReference type="GO" id="GO:0006886">
    <property type="term" value="P:intracellular protein transport"/>
    <property type="evidence" value="ECO:0007669"/>
    <property type="project" value="InterPro"/>
</dbReference>
<keyword evidence="3" id="KW-0813">Transport</keyword>
<dbReference type="SUPFAM" id="SSF58038">
    <property type="entry name" value="SNARE fusion complex"/>
    <property type="match status" value="1"/>
</dbReference>
<evidence type="ECO:0000256" key="8">
    <source>
        <dbReference type="ARBA" id="ARBA00023136"/>
    </source>
</evidence>
<sequence length="136" mass="15517">MLIIQGFCIQQIIRDQDEDLVLVGKSVNTLKHMSYKIGDELDQQAVMLDDLGQEMDTVDTKLDGVMKKIAKLTHMDDGMLYLSLSLCRVVVALHLSISLLGKVQRFIFFSRERKSQECGRKSRDRAKLTFILCILP</sequence>
<protein>
    <submittedName>
        <fullName evidence="10">SNARE domain protein</fullName>
    </submittedName>
</protein>
<dbReference type="SMART" id="SM00397">
    <property type="entry name" value="t_SNARE"/>
    <property type="match status" value="1"/>
</dbReference>
<evidence type="ECO:0000256" key="4">
    <source>
        <dbReference type="ARBA" id="ARBA00022692"/>
    </source>
</evidence>
<dbReference type="GO" id="GO:0006836">
    <property type="term" value="P:neurotransmitter transport"/>
    <property type="evidence" value="ECO:0007669"/>
    <property type="project" value="UniProtKB-KW"/>
</dbReference>
<organism evidence="10 11">
    <name type="scientific">Ancylostoma duodenale</name>
    <dbReference type="NCBI Taxonomy" id="51022"/>
    <lineage>
        <taxon>Eukaryota</taxon>
        <taxon>Metazoa</taxon>
        <taxon>Ecdysozoa</taxon>
        <taxon>Nematoda</taxon>
        <taxon>Chromadorea</taxon>
        <taxon>Rhabditida</taxon>
        <taxon>Rhabditina</taxon>
        <taxon>Rhabditomorpha</taxon>
        <taxon>Strongyloidea</taxon>
        <taxon>Ancylostomatidae</taxon>
        <taxon>Ancylostomatinae</taxon>
        <taxon>Ancylostoma</taxon>
    </lineage>
</organism>
<dbReference type="GO" id="GO:0016020">
    <property type="term" value="C:membrane"/>
    <property type="evidence" value="ECO:0007669"/>
    <property type="project" value="UniProtKB-SubCell"/>
</dbReference>
<evidence type="ECO:0000256" key="5">
    <source>
        <dbReference type="ARBA" id="ARBA00022775"/>
    </source>
</evidence>
<evidence type="ECO:0000256" key="3">
    <source>
        <dbReference type="ARBA" id="ARBA00022448"/>
    </source>
</evidence>
<keyword evidence="11" id="KW-1185">Reference proteome</keyword>
<evidence type="ECO:0000256" key="7">
    <source>
        <dbReference type="ARBA" id="ARBA00023054"/>
    </source>
</evidence>
<dbReference type="Gene3D" id="1.20.5.110">
    <property type="match status" value="1"/>
</dbReference>
<evidence type="ECO:0000259" key="9">
    <source>
        <dbReference type="PROSITE" id="PS50192"/>
    </source>
</evidence>
<evidence type="ECO:0000256" key="2">
    <source>
        <dbReference type="ARBA" id="ARBA00009063"/>
    </source>
</evidence>
<dbReference type="PANTHER" id="PTHR12791">
    <property type="entry name" value="GOLGI SNARE BET1-RELATED"/>
    <property type="match status" value="1"/>
</dbReference>
<dbReference type="PROSITE" id="PS00914">
    <property type="entry name" value="SYNTAXIN"/>
    <property type="match status" value="1"/>
</dbReference>
<keyword evidence="8" id="KW-0472">Membrane</keyword>
<keyword evidence="5" id="KW-0532">Neurotransmitter transport</keyword>
<dbReference type="EMBL" id="KN745449">
    <property type="protein sequence ID" value="KIH51788.1"/>
    <property type="molecule type" value="Genomic_DNA"/>
</dbReference>
<reference evidence="10 11" key="1">
    <citation type="submission" date="2013-12" db="EMBL/GenBank/DDBJ databases">
        <title>Draft genome of the parsitic nematode Ancylostoma duodenale.</title>
        <authorList>
            <person name="Mitreva M."/>
        </authorList>
    </citation>
    <scope>NUCLEOTIDE SEQUENCE [LARGE SCALE GENOMIC DNA]</scope>
    <source>
        <strain evidence="10 11">Zhejiang</strain>
    </source>
</reference>
<dbReference type="CDD" id="cd15851">
    <property type="entry name" value="SNARE_Syntaxin6"/>
    <property type="match status" value="1"/>
</dbReference>
<dbReference type="InterPro" id="IPR000727">
    <property type="entry name" value="T_SNARE_dom"/>
</dbReference>
<gene>
    <name evidence="10" type="ORF">ANCDUO_18120</name>
</gene>
<dbReference type="Proteomes" id="UP000054047">
    <property type="component" value="Unassembled WGS sequence"/>
</dbReference>
<dbReference type="AlphaFoldDB" id="A0A0C2C672"/>
<evidence type="ECO:0000313" key="10">
    <source>
        <dbReference type="EMBL" id="KIH51788.1"/>
    </source>
</evidence>
<evidence type="ECO:0000313" key="11">
    <source>
        <dbReference type="Proteomes" id="UP000054047"/>
    </source>
</evidence>
<dbReference type="PROSITE" id="PS50192">
    <property type="entry name" value="T_SNARE"/>
    <property type="match status" value="1"/>
</dbReference>
<evidence type="ECO:0000256" key="1">
    <source>
        <dbReference type="ARBA" id="ARBA00004211"/>
    </source>
</evidence>
<comment type="similarity">
    <text evidence="2">Belongs to the syntaxin family.</text>
</comment>
<comment type="subcellular location">
    <subcellularLocation>
        <location evidence="1">Membrane</location>
        <topology evidence="1">Single-pass type IV membrane protein</topology>
    </subcellularLocation>
</comment>
<dbReference type="InterPro" id="IPR006012">
    <property type="entry name" value="Syntaxin/epimorphin_CS"/>
</dbReference>
<feature type="domain" description="T-SNARE coiled-coil homology" evidence="9">
    <location>
        <begin position="10"/>
        <end position="72"/>
    </location>
</feature>
<keyword evidence="4" id="KW-0812">Transmembrane</keyword>
<keyword evidence="7" id="KW-0175">Coiled coil</keyword>
<proteinExistence type="inferred from homology"/>
<accession>A0A0C2C672</accession>
<dbReference type="OrthoDB" id="546861at2759"/>